<dbReference type="Proteomes" id="UP000615446">
    <property type="component" value="Unassembled WGS sequence"/>
</dbReference>
<accession>A0A8H3QIW1</accession>
<dbReference type="AlphaFoldDB" id="A0A8H3QIW1"/>
<comment type="caution">
    <text evidence="1">The sequence shown here is derived from an EMBL/GenBank/DDBJ whole genome shotgun (WGS) entry which is preliminary data.</text>
</comment>
<name>A0A8H3QIW1_9GLOM</name>
<gene>
    <name evidence="1" type="ORF">RCL2_000980500</name>
</gene>
<evidence type="ECO:0000313" key="2">
    <source>
        <dbReference type="Proteomes" id="UP000615446"/>
    </source>
</evidence>
<reference evidence="1" key="1">
    <citation type="submission" date="2019-10" db="EMBL/GenBank/DDBJ databases">
        <title>Conservation and host-specific expression of non-tandemly repeated heterogenous ribosome RNA gene in arbuscular mycorrhizal fungi.</title>
        <authorList>
            <person name="Maeda T."/>
            <person name="Kobayashi Y."/>
            <person name="Nakagawa T."/>
            <person name="Ezawa T."/>
            <person name="Yamaguchi K."/>
            <person name="Bino T."/>
            <person name="Nishimoto Y."/>
            <person name="Shigenobu S."/>
            <person name="Kawaguchi M."/>
        </authorList>
    </citation>
    <scope>NUCLEOTIDE SEQUENCE</scope>
    <source>
        <strain evidence="1">HR1</strain>
    </source>
</reference>
<proteinExistence type="predicted"/>
<organism evidence="1 2">
    <name type="scientific">Rhizophagus clarus</name>
    <dbReference type="NCBI Taxonomy" id="94130"/>
    <lineage>
        <taxon>Eukaryota</taxon>
        <taxon>Fungi</taxon>
        <taxon>Fungi incertae sedis</taxon>
        <taxon>Mucoromycota</taxon>
        <taxon>Glomeromycotina</taxon>
        <taxon>Glomeromycetes</taxon>
        <taxon>Glomerales</taxon>
        <taxon>Glomeraceae</taxon>
        <taxon>Rhizophagus</taxon>
    </lineage>
</organism>
<evidence type="ECO:0000313" key="1">
    <source>
        <dbReference type="EMBL" id="GES82610.1"/>
    </source>
</evidence>
<dbReference type="EMBL" id="BLAL01000061">
    <property type="protein sequence ID" value="GES82610.1"/>
    <property type="molecule type" value="Genomic_DNA"/>
</dbReference>
<sequence>MEVNIFTVKLYRVKCRDLNFWDVDVSKVELEGFFIGEYITRPKSGEYHNQDLEGQRKERDDEYEGAEFINSMNHRLIEHLFHMGTMEITMPTEERPMDDSPTMRTTNGFNEVCYTTEPKKKQNISFKNKTKPQFKFRRYRIKPNFVGINIYS</sequence>
<protein>
    <submittedName>
        <fullName evidence="1">Uncharacterized protein</fullName>
    </submittedName>
</protein>